<keyword evidence="3" id="KW-1185">Reference proteome</keyword>
<protein>
    <submittedName>
        <fullName evidence="2">Uncharacterized protein</fullName>
    </submittedName>
</protein>
<dbReference type="RefSeq" id="WP_209287810.1">
    <property type="nucleotide sequence ID" value="NZ_JACVEW010000015.1"/>
</dbReference>
<organism evidence="2 3">
    <name type="scientific">Marinobacterium alkalitolerans</name>
    <dbReference type="NCBI Taxonomy" id="1542925"/>
    <lineage>
        <taxon>Bacteria</taxon>
        <taxon>Pseudomonadati</taxon>
        <taxon>Pseudomonadota</taxon>
        <taxon>Gammaproteobacteria</taxon>
        <taxon>Oceanospirillales</taxon>
        <taxon>Oceanospirillaceae</taxon>
        <taxon>Marinobacterium</taxon>
    </lineage>
</organism>
<reference evidence="2 3" key="1">
    <citation type="submission" date="2020-09" db="EMBL/GenBank/DDBJ databases">
        <authorList>
            <person name="Tanuku N.R.S."/>
        </authorList>
    </citation>
    <scope>NUCLEOTIDE SEQUENCE [LARGE SCALE GENOMIC DNA]</scope>
    <source>
        <strain evidence="2 3">AK62</strain>
    </source>
</reference>
<accession>A0ABS3ZBV9</accession>
<dbReference type="Proteomes" id="UP000810171">
    <property type="component" value="Unassembled WGS sequence"/>
</dbReference>
<evidence type="ECO:0000313" key="3">
    <source>
        <dbReference type="Proteomes" id="UP000810171"/>
    </source>
</evidence>
<name>A0ABS3ZBV9_9GAMM</name>
<comment type="caution">
    <text evidence="2">The sequence shown here is derived from an EMBL/GenBank/DDBJ whole genome shotgun (WGS) entry which is preliminary data.</text>
</comment>
<gene>
    <name evidence="2" type="ORF">H9C73_10620</name>
</gene>
<feature type="region of interest" description="Disordered" evidence="1">
    <location>
        <begin position="29"/>
        <end position="48"/>
    </location>
</feature>
<proteinExistence type="predicted"/>
<sequence>MSDTDVSAFLMELELTQLDQITQDLQVRAEQQKAEKRHKPSFPPVFTDLDSMAESAGLDLTGLMKDIKRRS</sequence>
<dbReference type="EMBL" id="JACVEW010000015">
    <property type="protein sequence ID" value="MBP0049191.1"/>
    <property type="molecule type" value="Genomic_DNA"/>
</dbReference>
<evidence type="ECO:0000313" key="2">
    <source>
        <dbReference type="EMBL" id="MBP0049191.1"/>
    </source>
</evidence>
<evidence type="ECO:0000256" key="1">
    <source>
        <dbReference type="SAM" id="MobiDB-lite"/>
    </source>
</evidence>